<feature type="region of interest" description="Disordered" evidence="1">
    <location>
        <begin position="1"/>
        <end position="38"/>
    </location>
</feature>
<name>A0A4U9HHK4_9ENTR</name>
<sequence>MEDFHALIEPVKGGQVQQPVGPRRVEKGALAAGVGHHL</sequence>
<evidence type="ECO:0000256" key="1">
    <source>
        <dbReference type="SAM" id="MobiDB-lite"/>
    </source>
</evidence>
<reference evidence="2 3" key="1">
    <citation type="submission" date="2019-05" db="EMBL/GenBank/DDBJ databases">
        <authorList>
            <consortium name="Pathogen Informatics"/>
        </authorList>
    </citation>
    <scope>NUCLEOTIDE SEQUENCE [LARGE SCALE GENOMIC DNA]</scope>
    <source>
        <strain evidence="2 3">NCTC13032</strain>
    </source>
</reference>
<proteinExistence type="predicted"/>
<accession>A0A4U9HHK4</accession>
<organism evidence="2 3">
    <name type="scientific">Leclercia adecarboxylata</name>
    <dbReference type="NCBI Taxonomy" id="83655"/>
    <lineage>
        <taxon>Bacteria</taxon>
        <taxon>Pseudomonadati</taxon>
        <taxon>Pseudomonadota</taxon>
        <taxon>Gammaproteobacteria</taxon>
        <taxon>Enterobacterales</taxon>
        <taxon>Enterobacteriaceae</taxon>
        <taxon>Leclercia</taxon>
    </lineage>
</organism>
<dbReference type="Proteomes" id="UP000310719">
    <property type="component" value="Chromosome"/>
</dbReference>
<evidence type="ECO:0000313" key="2">
    <source>
        <dbReference type="EMBL" id="VTP62586.1"/>
    </source>
</evidence>
<dbReference type="AlphaFoldDB" id="A0A4U9HHK4"/>
<gene>
    <name evidence="2" type="ORF">NCTC13032_00426</name>
</gene>
<evidence type="ECO:0000313" key="3">
    <source>
        <dbReference type="Proteomes" id="UP000310719"/>
    </source>
</evidence>
<dbReference type="EMBL" id="LR590464">
    <property type="protein sequence ID" value="VTP62586.1"/>
    <property type="molecule type" value="Genomic_DNA"/>
</dbReference>
<protein>
    <submittedName>
        <fullName evidence="2">Uncharacterized protein</fullName>
    </submittedName>
</protein>